<proteinExistence type="predicted"/>
<keyword evidence="1" id="KW-0472">Membrane</keyword>
<dbReference type="InterPro" id="IPR006938">
    <property type="entry name" value="DUF624"/>
</dbReference>
<evidence type="ECO:0000313" key="3">
    <source>
        <dbReference type="Proteomes" id="UP000435060"/>
    </source>
</evidence>
<feature type="transmembrane region" description="Helical" evidence="1">
    <location>
        <begin position="150"/>
        <end position="177"/>
    </location>
</feature>
<feature type="transmembrane region" description="Helical" evidence="1">
    <location>
        <begin position="117"/>
        <end position="138"/>
    </location>
</feature>
<keyword evidence="1" id="KW-0812">Transmembrane</keyword>
<dbReference type="Pfam" id="PF04854">
    <property type="entry name" value="DUF624"/>
    <property type="match status" value="1"/>
</dbReference>
<keyword evidence="1" id="KW-1133">Transmembrane helix</keyword>
<comment type="caution">
    <text evidence="2">The sequence shown here is derived from an EMBL/GenBank/DDBJ whole genome shotgun (WGS) entry which is preliminary data.</text>
</comment>
<dbReference type="Proteomes" id="UP000435060">
    <property type="component" value="Unassembled WGS sequence"/>
</dbReference>
<feature type="transmembrane region" description="Helical" evidence="1">
    <location>
        <begin position="34"/>
        <end position="54"/>
    </location>
</feature>
<protein>
    <submittedName>
        <fullName evidence="2">DUF624 domain-containing protein</fullName>
    </submittedName>
</protein>
<accession>A0ABW9R2H6</accession>
<evidence type="ECO:0000256" key="1">
    <source>
        <dbReference type="SAM" id="Phobius"/>
    </source>
</evidence>
<name>A0ABW9R2H6_9STRE</name>
<feature type="transmembrane region" description="Helical" evidence="1">
    <location>
        <begin position="84"/>
        <end position="105"/>
    </location>
</feature>
<reference evidence="2 3" key="1">
    <citation type="submission" date="2019-11" db="EMBL/GenBank/DDBJ databases">
        <title>Streptococcis sp. isolated from the respiratory tract of Marmot.</title>
        <authorList>
            <person name="Zhang G."/>
        </authorList>
    </citation>
    <scope>NUCLEOTIDE SEQUENCE [LARGE SCALE GENOMIC DNA]</scope>
    <source>
        <strain evidence="3">zg-86</strain>
    </source>
</reference>
<sequence length="218" mass="25083">MRNRSNQLLESVFNTDNRLMIVCEKILDLVTLNLLFLISCLPIVTIGIAKISLYRTVQEVRNSRRVPVLRLYARTFRSEWKQGLALGSIELMVTVVCFFNILFFRGQTAMLFQGMKMLAFGLFFLMSMVMLYAYPLAARFEQSLQEVLQIAFVVAGLHFLWTFGMLVFVAVFAFLLIGSSWTIVFGSMFFLLAGFSSLVYLHLGILEPIFRKYDHLPQ</sequence>
<evidence type="ECO:0000313" key="2">
    <source>
        <dbReference type="EMBL" id="MTB63750.1"/>
    </source>
</evidence>
<dbReference type="RefSeq" id="WP_154607770.1">
    <property type="nucleotide sequence ID" value="NZ_CP072115.1"/>
</dbReference>
<gene>
    <name evidence="2" type="ORF">GGG87_01825</name>
</gene>
<dbReference type="EMBL" id="WLCG01000002">
    <property type="protein sequence ID" value="MTB63750.1"/>
    <property type="molecule type" value="Genomic_DNA"/>
</dbReference>
<organism evidence="2 3">
    <name type="scientific">Streptococcus zhangguiae</name>
    <dbReference type="NCBI Taxonomy" id="2664091"/>
    <lineage>
        <taxon>Bacteria</taxon>
        <taxon>Bacillati</taxon>
        <taxon>Bacillota</taxon>
        <taxon>Bacilli</taxon>
        <taxon>Lactobacillales</taxon>
        <taxon>Streptococcaceae</taxon>
        <taxon>Streptococcus</taxon>
    </lineage>
</organism>
<keyword evidence="3" id="KW-1185">Reference proteome</keyword>
<feature type="transmembrane region" description="Helical" evidence="1">
    <location>
        <begin position="183"/>
        <end position="203"/>
    </location>
</feature>